<dbReference type="GO" id="GO:0005524">
    <property type="term" value="F:ATP binding"/>
    <property type="evidence" value="ECO:0007669"/>
    <property type="project" value="InterPro"/>
</dbReference>
<comment type="similarity">
    <text evidence="1">Belongs to the TRAFAC class myosin-kinesin ATPase superfamily. Myosin family.</text>
</comment>
<dbReference type="SUPFAM" id="SSF52540">
    <property type="entry name" value="P-loop containing nucleoside triphosphate hydrolases"/>
    <property type="match status" value="1"/>
</dbReference>
<sequence length="88" mass="10057">DKADFCIIHYAGKVDYKADEWLMKNMDPLNDNVATLLHQSSDRFVAELWKDEIQNIQRASFYDSVSGLHEPPVDRIVGLDQVTGMTET</sequence>
<keyword evidence="1" id="KW-0009">Actin-binding</keyword>
<dbReference type="Gene3D" id="1.20.58.530">
    <property type="match status" value="1"/>
</dbReference>
<dbReference type="InterPro" id="IPR001609">
    <property type="entry name" value="Myosin_head_motor_dom-like"/>
</dbReference>
<name>G1QEP2_MYOLU</name>
<dbReference type="GO" id="GO:0003779">
    <property type="term" value="F:actin binding"/>
    <property type="evidence" value="ECO:0007669"/>
    <property type="project" value="UniProtKB-KW"/>
</dbReference>
<evidence type="ECO:0000259" key="2">
    <source>
        <dbReference type="PROSITE" id="PS51456"/>
    </source>
</evidence>
<reference evidence="3" key="2">
    <citation type="submission" date="2025-08" db="UniProtKB">
        <authorList>
            <consortium name="Ensembl"/>
        </authorList>
    </citation>
    <scope>IDENTIFICATION</scope>
</reference>
<dbReference type="GO" id="GO:0003774">
    <property type="term" value="F:cytoskeletal motor activity"/>
    <property type="evidence" value="ECO:0007669"/>
    <property type="project" value="InterPro"/>
</dbReference>
<evidence type="ECO:0000313" key="4">
    <source>
        <dbReference type="Proteomes" id="UP000001074"/>
    </source>
</evidence>
<dbReference type="EMBL" id="AAPE02058789">
    <property type="status" value="NOT_ANNOTATED_CDS"/>
    <property type="molecule type" value="Genomic_DNA"/>
</dbReference>
<dbReference type="GeneTree" id="ENSGT00940000155159"/>
<accession>G1QEP2</accession>
<keyword evidence="1" id="KW-0518">Myosin</keyword>
<dbReference type="Proteomes" id="UP000001074">
    <property type="component" value="Unassembled WGS sequence"/>
</dbReference>
<dbReference type="Pfam" id="PF00063">
    <property type="entry name" value="Myosin_head"/>
    <property type="match status" value="1"/>
</dbReference>
<dbReference type="InterPro" id="IPR027417">
    <property type="entry name" value="P-loop_NTPase"/>
</dbReference>
<evidence type="ECO:0000313" key="3">
    <source>
        <dbReference type="Ensembl" id="ENSMLUP00000022175.1"/>
    </source>
</evidence>
<comment type="caution">
    <text evidence="1">Lacks conserved residue(s) required for the propagation of feature annotation.</text>
</comment>
<organism evidence="3 4">
    <name type="scientific">Myotis lucifugus</name>
    <name type="common">Little brown bat</name>
    <dbReference type="NCBI Taxonomy" id="59463"/>
    <lineage>
        <taxon>Eukaryota</taxon>
        <taxon>Metazoa</taxon>
        <taxon>Chordata</taxon>
        <taxon>Craniata</taxon>
        <taxon>Vertebrata</taxon>
        <taxon>Euteleostomi</taxon>
        <taxon>Mammalia</taxon>
        <taxon>Eutheria</taxon>
        <taxon>Laurasiatheria</taxon>
        <taxon>Chiroptera</taxon>
        <taxon>Yangochiroptera</taxon>
        <taxon>Vespertilionidae</taxon>
        <taxon>Myotis</taxon>
    </lineage>
</organism>
<feature type="domain" description="Myosin motor" evidence="2">
    <location>
        <begin position="1"/>
        <end position="88"/>
    </location>
</feature>
<dbReference type="InParanoid" id="G1QEP2"/>
<dbReference type="EMBL" id="AAPE02058790">
    <property type="status" value="NOT_ANNOTATED_CDS"/>
    <property type="molecule type" value="Genomic_DNA"/>
</dbReference>
<protein>
    <recommendedName>
        <fullName evidence="2">Myosin motor domain-containing protein</fullName>
    </recommendedName>
</protein>
<evidence type="ECO:0000256" key="1">
    <source>
        <dbReference type="PROSITE-ProRule" id="PRU00782"/>
    </source>
</evidence>
<dbReference type="eggNOG" id="KOG0161">
    <property type="taxonomic scope" value="Eukaryota"/>
</dbReference>
<proteinExistence type="inferred from homology"/>
<keyword evidence="1" id="KW-0505">Motor protein</keyword>
<dbReference type="AlphaFoldDB" id="G1QEP2"/>
<dbReference type="GO" id="GO:0016459">
    <property type="term" value="C:myosin complex"/>
    <property type="evidence" value="ECO:0007669"/>
    <property type="project" value="UniProtKB-KW"/>
</dbReference>
<reference evidence="3" key="3">
    <citation type="submission" date="2025-09" db="UniProtKB">
        <authorList>
            <consortium name="Ensembl"/>
        </authorList>
    </citation>
    <scope>IDENTIFICATION</scope>
</reference>
<reference evidence="3 4" key="1">
    <citation type="journal article" date="2011" name="Nature">
        <title>A high-resolution map of human evolutionary constraint using 29 mammals.</title>
        <authorList>
            <person name="Lindblad-Toh K."/>
            <person name="Garber M."/>
            <person name="Zuk O."/>
            <person name="Lin M.F."/>
            <person name="Parker B.J."/>
            <person name="Washietl S."/>
            <person name="Kheradpour P."/>
            <person name="Ernst J."/>
            <person name="Jordan G."/>
            <person name="Mauceli E."/>
            <person name="Ward L.D."/>
            <person name="Lowe C.B."/>
            <person name="Holloway A.K."/>
            <person name="Clamp M."/>
            <person name="Gnerre S."/>
            <person name="Alfoldi J."/>
            <person name="Beal K."/>
            <person name="Chang J."/>
            <person name="Clawson H."/>
            <person name="Cuff J."/>
            <person name="Di Palma F."/>
            <person name="Fitzgerald S."/>
            <person name="Flicek P."/>
            <person name="Guttman M."/>
            <person name="Hubisz M.J."/>
            <person name="Jaffe D.B."/>
            <person name="Jungreis I."/>
            <person name="Kent W.J."/>
            <person name="Kostka D."/>
            <person name="Lara M."/>
            <person name="Martins A.L."/>
            <person name="Massingham T."/>
            <person name="Moltke I."/>
            <person name="Raney B.J."/>
            <person name="Rasmussen M.D."/>
            <person name="Robinson J."/>
            <person name="Stark A."/>
            <person name="Vilella A.J."/>
            <person name="Wen J."/>
            <person name="Xie X."/>
            <person name="Zody M.C."/>
            <person name="Baldwin J."/>
            <person name="Bloom T."/>
            <person name="Chin C.W."/>
            <person name="Heiman D."/>
            <person name="Nicol R."/>
            <person name="Nusbaum C."/>
            <person name="Young S."/>
            <person name="Wilkinson J."/>
            <person name="Worley K.C."/>
            <person name="Kovar C.L."/>
            <person name="Muzny D.M."/>
            <person name="Gibbs R.A."/>
            <person name="Cree A."/>
            <person name="Dihn H.H."/>
            <person name="Fowler G."/>
            <person name="Jhangiani S."/>
            <person name="Joshi V."/>
            <person name="Lee S."/>
            <person name="Lewis L.R."/>
            <person name="Nazareth L.V."/>
            <person name="Okwuonu G."/>
            <person name="Santibanez J."/>
            <person name="Warren W.C."/>
            <person name="Mardis E.R."/>
            <person name="Weinstock G.M."/>
            <person name="Wilson R.K."/>
            <person name="Delehaunty K."/>
            <person name="Dooling D."/>
            <person name="Fronik C."/>
            <person name="Fulton L."/>
            <person name="Fulton B."/>
            <person name="Graves T."/>
            <person name="Minx P."/>
            <person name="Sodergren E."/>
            <person name="Birney E."/>
            <person name="Margulies E.H."/>
            <person name="Herrero J."/>
            <person name="Green E.D."/>
            <person name="Haussler D."/>
            <person name="Siepel A."/>
            <person name="Goldman N."/>
            <person name="Pollard K.S."/>
            <person name="Pedersen J.S."/>
            <person name="Lander E.S."/>
            <person name="Kellis M."/>
        </authorList>
    </citation>
    <scope>NUCLEOTIDE SEQUENCE [LARGE SCALE GENOMIC DNA]</scope>
</reference>
<keyword evidence="4" id="KW-1185">Reference proteome</keyword>
<dbReference type="HOGENOM" id="CLU_000192_4_3_1"/>
<dbReference type="Ensembl" id="ENSMLUT00000024860.1">
    <property type="protein sequence ID" value="ENSMLUP00000022175.1"/>
    <property type="gene ID" value="ENSMLUG00000026882.1"/>
</dbReference>
<dbReference type="PROSITE" id="PS51456">
    <property type="entry name" value="MYOSIN_MOTOR"/>
    <property type="match status" value="1"/>
</dbReference>